<feature type="transmembrane region" description="Helical" evidence="2">
    <location>
        <begin position="244"/>
        <end position="266"/>
    </location>
</feature>
<feature type="signal peptide" evidence="3">
    <location>
        <begin position="1"/>
        <end position="20"/>
    </location>
</feature>
<dbReference type="AlphaFoldDB" id="A0ABD1KL96"/>
<gene>
    <name evidence="5" type="ORF">ACEWY4_004145</name>
</gene>
<feature type="region of interest" description="Disordered" evidence="1">
    <location>
        <begin position="355"/>
        <end position="426"/>
    </location>
</feature>
<keyword evidence="3" id="KW-0732">Signal</keyword>
<evidence type="ECO:0000259" key="4">
    <source>
        <dbReference type="PROSITE" id="PS50853"/>
    </source>
</evidence>
<accession>A0ABD1KL96</accession>
<dbReference type="InterPro" id="IPR025871">
    <property type="entry name" value="GHBP"/>
</dbReference>
<dbReference type="PROSITE" id="PS50853">
    <property type="entry name" value="FN3"/>
    <property type="match status" value="1"/>
</dbReference>
<keyword evidence="2" id="KW-0812">Transmembrane</keyword>
<keyword evidence="2" id="KW-1133">Transmembrane helix</keyword>
<evidence type="ECO:0000256" key="2">
    <source>
        <dbReference type="SAM" id="Phobius"/>
    </source>
</evidence>
<evidence type="ECO:0000313" key="6">
    <source>
        <dbReference type="Proteomes" id="UP001591681"/>
    </source>
</evidence>
<reference evidence="5 6" key="1">
    <citation type="submission" date="2024-09" db="EMBL/GenBank/DDBJ databases">
        <title>A chromosome-level genome assembly of Gray's grenadier anchovy, Coilia grayii.</title>
        <authorList>
            <person name="Fu Z."/>
        </authorList>
    </citation>
    <scope>NUCLEOTIDE SEQUENCE [LARGE SCALE GENOMIC DNA]</scope>
    <source>
        <strain evidence="5">G4</strain>
        <tissue evidence="5">Muscle</tissue>
    </source>
</reference>
<dbReference type="Gene3D" id="2.60.40.10">
    <property type="entry name" value="Immunoglobulins"/>
    <property type="match status" value="2"/>
</dbReference>
<keyword evidence="6" id="KW-1185">Reference proteome</keyword>
<proteinExistence type="predicted"/>
<name>A0ABD1KL96_9TELE</name>
<dbReference type="SUPFAM" id="SSF49265">
    <property type="entry name" value="Fibronectin type III"/>
    <property type="match status" value="2"/>
</dbReference>
<feature type="compositionally biased region" description="Basic and acidic residues" evidence="1">
    <location>
        <begin position="446"/>
        <end position="468"/>
    </location>
</feature>
<dbReference type="Proteomes" id="UP001591681">
    <property type="component" value="Unassembled WGS sequence"/>
</dbReference>
<dbReference type="InterPro" id="IPR003961">
    <property type="entry name" value="FN3_dom"/>
</dbReference>
<organism evidence="5 6">
    <name type="scientific">Coilia grayii</name>
    <name type="common">Gray's grenadier anchovy</name>
    <dbReference type="NCBI Taxonomy" id="363190"/>
    <lineage>
        <taxon>Eukaryota</taxon>
        <taxon>Metazoa</taxon>
        <taxon>Chordata</taxon>
        <taxon>Craniata</taxon>
        <taxon>Vertebrata</taxon>
        <taxon>Euteleostomi</taxon>
        <taxon>Actinopterygii</taxon>
        <taxon>Neopterygii</taxon>
        <taxon>Teleostei</taxon>
        <taxon>Clupei</taxon>
        <taxon>Clupeiformes</taxon>
        <taxon>Clupeoidei</taxon>
        <taxon>Engraulidae</taxon>
        <taxon>Coilinae</taxon>
        <taxon>Coilia</taxon>
    </lineage>
</organism>
<feature type="chain" id="PRO_5044837753" description="Fibronectin type-III domain-containing protein" evidence="3">
    <location>
        <begin position="21"/>
        <end position="603"/>
    </location>
</feature>
<sequence length="603" mass="66856">MATVQVLFIGLLVIVNDVAMQGLSPTFKDQSKRPHLTGCVSREMESFYCSWSVGTFHNLTEPGDIRLFYMLQDIISPKEWLECPKYTLLRENECHFGKEHTQIWTTYKVQLRSRDQNVVYDEVQFTVENIVYPDPPVGMNWTVLSVGMTKMYTDVALSWEPPPSAVNHVEVGWLVLEYETQYRETGSATWTILNADVETKRFIYGLRTNTDYEIRVRCKMKGFNNFSNFSDTLLISVPATESRFPIAVGFIFTAVGFAVIGMLVLVSRQKKLMVIFLPPVPGPKIRGIDPELLKKGNLAELTSILTSHAVLRSDLYNDDSWVEFIELDIEKPNEGEQDLETAFLIDHSASSDSTHLANDFRDDDSGRASCCEQDLPDSDTVEFRTPVLSSSSSSSSSSAVDPAATVQTEAQPQQVKTASQESWPGTPDLYAQVRQVTPSGEVVLTPEEHSQREEAVTKQDKPKCDQTKKGPKFHMLVLDDSDKNDNTSEPDTNNMTSSQSTAHHSPSISTVVDDVNSTSHQPLVSHREPQQVAPAAAAPQSSGVQSAAPTSPPPEYTVVDGTDPQNSLLLRSNVPVGPSTPQVKQMPTPEGYLTPDLLDSIAF</sequence>
<dbReference type="InterPro" id="IPR036116">
    <property type="entry name" value="FN3_sf"/>
</dbReference>
<feature type="region of interest" description="Disordered" evidence="1">
    <location>
        <begin position="442"/>
        <end position="591"/>
    </location>
</feature>
<feature type="compositionally biased region" description="Low complexity" evidence="1">
    <location>
        <begin position="389"/>
        <end position="398"/>
    </location>
</feature>
<dbReference type="EMBL" id="JBHFQA010000004">
    <property type="protein sequence ID" value="KAL2099751.1"/>
    <property type="molecule type" value="Genomic_DNA"/>
</dbReference>
<keyword evidence="2" id="KW-0472">Membrane</keyword>
<feature type="compositionally biased region" description="Polar residues" evidence="1">
    <location>
        <begin position="487"/>
        <end position="522"/>
    </location>
</feature>
<evidence type="ECO:0000313" key="5">
    <source>
        <dbReference type="EMBL" id="KAL2099751.1"/>
    </source>
</evidence>
<feature type="domain" description="Fibronectin type-III" evidence="4">
    <location>
        <begin position="135"/>
        <end position="240"/>
    </location>
</feature>
<comment type="caution">
    <text evidence="5">The sequence shown here is derived from an EMBL/GenBank/DDBJ whole genome shotgun (WGS) entry which is preliminary data.</text>
</comment>
<evidence type="ECO:0000256" key="1">
    <source>
        <dbReference type="SAM" id="MobiDB-lite"/>
    </source>
</evidence>
<dbReference type="InterPro" id="IPR013783">
    <property type="entry name" value="Ig-like_fold"/>
</dbReference>
<feature type="compositionally biased region" description="Polar residues" evidence="1">
    <location>
        <begin position="405"/>
        <end position="423"/>
    </location>
</feature>
<feature type="compositionally biased region" description="Low complexity" evidence="1">
    <location>
        <begin position="530"/>
        <end position="549"/>
    </location>
</feature>
<dbReference type="Pfam" id="PF12772">
    <property type="entry name" value="GHBP"/>
    <property type="match status" value="2"/>
</dbReference>
<protein>
    <recommendedName>
        <fullName evidence="4">Fibronectin type-III domain-containing protein</fullName>
    </recommendedName>
</protein>
<dbReference type="CDD" id="cd00063">
    <property type="entry name" value="FN3"/>
    <property type="match status" value="1"/>
</dbReference>
<evidence type="ECO:0000256" key="3">
    <source>
        <dbReference type="SAM" id="SignalP"/>
    </source>
</evidence>